<evidence type="ECO:0000313" key="2">
    <source>
        <dbReference type="Proteomes" id="UP001595867"/>
    </source>
</evidence>
<dbReference type="InterPro" id="IPR037883">
    <property type="entry name" value="Knr4/Smi1-like_sf"/>
</dbReference>
<evidence type="ECO:0008006" key="3">
    <source>
        <dbReference type="Google" id="ProtNLM"/>
    </source>
</evidence>
<name>A0ABV8J5J8_9ACTN</name>
<dbReference type="Proteomes" id="UP001595867">
    <property type="component" value="Unassembled WGS sequence"/>
</dbReference>
<keyword evidence="2" id="KW-1185">Reference proteome</keyword>
<protein>
    <recommendedName>
        <fullName evidence="3">SMI1/KNR4 family protein</fullName>
    </recommendedName>
</protein>
<sequence>MLAICLSFVIDSVEPSGDGWRLTGKPDFHPRHWPCPGERFGIVTHEHGCHERAVDLTVAELTATHAVVLGIGGDLLRPGDYLFGERQTPPRTGGPSLDDLLGLTPSAAVVDWSPVESALGLTLPGDFKRFVGAHGSGVIDDHIGVNGIGGRFDMIEENELAWSFVRIEFGGHDSWSETADWRLGDATHWEPLRQDIPAWFHPGDDLIAWGSTVHTDTLFWHARAGTPPDEWTVVLKERGPLWEPFDAGFTETMTGLLTGDLQSRYASRWLGGPHSYDY</sequence>
<accession>A0ABV8J5J8</accession>
<dbReference type="RefSeq" id="WP_378071212.1">
    <property type="nucleotide sequence ID" value="NZ_JBHSBL010000024.1"/>
</dbReference>
<gene>
    <name evidence="1" type="ORF">ACFO0C_35830</name>
</gene>
<comment type="caution">
    <text evidence="1">The sequence shown here is derived from an EMBL/GenBank/DDBJ whole genome shotgun (WGS) entry which is preliminary data.</text>
</comment>
<proteinExistence type="predicted"/>
<evidence type="ECO:0000313" key="1">
    <source>
        <dbReference type="EMBL" id="MFC4070329.1"/>
    </source>
</evidence>
<dbReference type="EMBL" id="JBHSBL010000024">
    <property type="protein sequence ID" value="MFC4070329.1"/>
    <property type="molecule type" value="Genomic_DNA"/>
</dbReference>
<dbReference type="SUPFAM" id="SSF160631">
    <property type="entry name" value="SMI1/KNR4-like"/>
    <property type="match status" value="1"/>
</dbReference>
<reference evidence="2" key="1">
    <citation type="journal article" date="2019" name="Int. J. Syst. Evol. Microbiol.">
        <title>The Global Catalogue of Microorganisms (GCM) 10K type strain sequencing project: providing services to taxonomists for standard genome sequencing and annotation.</title>
        <authorList>
            <consortium name="The Broad Institute Genomics Platform"/>
            <consortium name="The Broad Institute Genome Sequencing Center for Infectious Disease"/>
            <person name="Wu L."/>
            <person name="Ma J."/>
        </authorList>
    </citation>
    <scope>NUCLEOTIDE SEQUENCE [LARGE SCALE GENOMIC DNA]</scope>
    <source>
        <strain evidence="2">TBRC 5832</strain>
    </source>
</reference>
<organism evidence="1 2">
    <name type="scientific">Actinoplanes subglobosus</name>
    <dbReference type="NCBI Taxonomy" id="1547892"/>
    <lineage>
        <taxon>Bacteria</taxon>
        <taxon>Bacillati</taxon>
        <taxon>Actinomycetota</taxon>
        <taxon>Actinomycetes</taxon>
        <taxon>Micromonosporales</taxon>
        <taxon>Micromonosporaceae</taxon>
        <taxon>Actinoplanes</taxon>
    </lineage>
</organism>